<dbReference type="InterPro" id="IPR050164">
    <property type="entry name" value="Peptidase_C19"/>
</dbReference>
<comment type="similarity">
    <text evidence="5">Belongs to the peptidase C19 family.</text>
</comment>
<name>A0AAD5U2F7_9FUNG</name>
<dbReference type="EMBL" id="JADGJW010000206">
    <property type="protein sequence ID" value="KAJ3221835.1"/>
    <property type="molecule type" value="Genomic_DNA"/>
</dbReference>
<dbReference type="PROSITE" id="PS50235">
    <property type="entry name" value="USP_3"/>
    <property type="match status" value="1"/>
</dbReference>
<dbReference type="GO" id="GO:0004843">
    <property type="term" value="F:cysteine-type deubiquitinase activity"/>
    <property type="evidence" value="ECO:0007669"/>
    <property type="project" value="UniProtKB-UniRule"/>
</dbReference>
<dbReference type="Pfam" id="PF00443">
    <property type="entry name" value="UCH"/>
    <property type="match status" value="1"/>
</dbReference>
<reference evidence="8" key="1">
    <citation type="submission" date="2020-05" db="EMBL/GenBank/DDBJ databases">
        <title>Phylogenomic resolution of chytrid fungi.</title>
        <authorList>
            <person name="Stajich J.E."/>
            <person name="Amses K."/>
            <person name="Simmons R."/>
            <person name="Seto K."/>
            <person name="Myers J."/>
            <person name="Bonds A."/>
            <person name="Quandt C.A."/>
            <person name="Barry K."/>
            <person name="Liu P."/>
            <person name="Grigoriev I."/>
            <person name="Longcore J.E."/>
            <person name="James T.Y."/>
        </authorList>
    </citation>
    <scope>NUCLEOTIDE SEQUENCE</scope>
    <source>
        <strain evidence="8">JEL0476</strain>
    </source>
</reference>
<evidence type="ECO:0000259" key="6">
    <source>
        <dbReference type="PROSITE" id="PS50235"/>
    </source>
</evidence>
<dbReference type="EC" id="3.4.19.12" evidence="5"/>
<evidence type="ECO:0000259" key="7">
    <source>
        <dbReference type="PROSITE" id="PS50271"/>
    </source>
</evidence>
<comment type="caution">
    <text evidence="8">The sequence shown here is derived from an EMBL/GenBank/DDBJ whole genome shotgun (WGS) entry which is preliminary data.</text>
</comment>
<dbReference type="PROSITE" id="PS00973">
    <property type="entry name" value="USP_2"/>
    <property type="match status" value="1"/>
</dbReference>
<dbReference type="SUPFAM" id="SSF54001">
    <property type="entry name" value="Cysteine proteinases"/>
    <property type="match status" value="1"/>
</dbReference>
<evidence type="ECO:0000256" key="5">
    <source>
        <dbReference type="RuleBase" id="RU366025"/>
    </source>
</evidence>
<keyword evidence="3" id="KW-0862">Zinc</keyword>
<dbReference type="AlphaFoldDB" id="A0AAD5U2F7"/>
<comment type="catalytic activity">
    <reaction evidence="5">
        <text>Thiol-dependent hydrolysis of ester, thioester, amide, peptide and isopeptide bonds formed by the C-terminal Gly of ubiquitin (a 76-residue protein attached to proteins as an intracellular targeting signal).</text>
        <dbReference type="EC" id="3.4.19.12"/>
    </reaction>
</comment>
<proteinExistence type="inferred from homology"/>
<keyword evidence="5" id="KW-0378">Hydrolase</keyword>
<dbReference type="InterPro" id="IPR013083">
    <property type="entry name" value="Znf_RING/FYVE/PHD"/>
</dbReference>
<dbReference type="PANTHER" id="PTHR24006">
    <property type="entry name" value="UBIQUITIN CARBOXYL-TERMINAL HYDROLASE"/>
    <property type="match status" value="1"/>
</dbReference>
<accession>A0AAD5U2F7</accession>
<dbReference type="Gene3D" id="3.30.40.10">
    <property type="entry name" value="Zinc/RING finger domain, C3HC4 (zinc finger)"/>
    <property type="match status" value="1"/>
</dbReference>
<evidence type="ECO:0000256" key="2">
    <source>
        <dbReference type="ARBA" id="ARBA00022771"/>
    </source>
</evidence>
<dbReference type="InterPro" id="IPR001394">
    <property type="entry name" value="Peptidase_C19_UCH"/>
</dbReference>
<evidence type="ECO:0000256" key="1">
    <source>
        <dbReference type="ARBA" id="ARBA00022723"/>
    </source>
</evidence>
<keyword evidence="5" id="KW-0645">Protease</keyword>
<dbReference type="GO" id="GO:0005634">
    <property type="term" value="C:nucleus"/>
    <property type="evidence" value="ECO:0007669"/>
    <property type="project" value="TreeGrafter"/>
</dbReference>
<feature type="domain" description="USP" evidence="6">
    <location>
        <begin position="204"/>
        <end position="542"/>
    </location>
</feature>
<dbReference type="GO" id="GO:0005829">
    <property type="term" value="C:cytosol"/>
    <property type="evidence" value="ECO:0007669"/>
    <property type="project" value="TreeGrafter"/>
</dbReference>
<keyword evidence="5" id="KW-0788">Thiol protease</keyword>
<dbReference type="InterPro" id="IPR001607">
    <property type="entry name" value="Znf_UBP"/>
</dbReference>
<keyword evidence="1" id="KW-0479">Metal-binding</keyword>
<dbReference type="PROSITE" id="PS00972">
    <property type="entry name" value="USP_1"/>
    <property type="match status" value="1"/>
</dbReference>
<evidence type="ECO:0000313" key="9">
    <source>
        <dbReference type="Proteomes" id="UP001211065"/>
    </source>
</evidence>
<keyword evidence="5" id="KW-0833">Ubl conjugation pathway</keyword>
<dbReference type="GO" id="GO:0016579">
    <property type="term" value="P:protein deubiquitination"/>
    <property type="evidence" value="ECO:0007669"/>
    <property type="project" value="InterPro"/>
</dbReference>
<dbReference type="InterPro" id="IPR018200">
    <property type="entry name" value="USP_CS"/>
</dbReference>
<dbReference type="InterPro" id="IPR028889">
    <property type="entry name" value="USP"/>
</dbReference>
<gene>
    <name evidence="8" type="ORF">HK099_003057</name>
</gene>
<feature type="domain" description="UBP-type" evidence="7">
    <location>
        <begin position="62"/>
        <end position="170"/>
    </location>
</feature>
<dbReference type="Gene3D" id="3.90.70.10">
    <property type="entry name" value="Cysteine proteinases"/>
    <property type="match status" value="1"/>
</dbReference>
<dbReference type="InterPro" id="IPR038765">
    <property type="entry name" value="Papain-like_cys_pep_sf"/>
</dbReference>
<sequence>MSALPVASVFRNLSDESSNGCKHLVPPIKDLTFIRSYQTCLRLALSYKNKHNFVKLSKNEEFAVEYLDEKKKKILLKESNVIVNVPTLMCSTCGNCCDRLLACIQCVFIGCHGKHFTEHQFKSGHLFSVELNYLNVFCFKCKDYIYDLDLERALDMENLRMDSLISFAKDPSCKRVKYNKWHPSSQEMEMIRKKGKALPCSGLRGLRNLGSTCFMNSVLQTLIHNQPFRSHFLSDRHNRNLCSLKHCMACETDKLFSMIYDGSKTPYSPTTFLHSIWCSQSHLAGYSEKDAHEFFISLLNEVHNNCGGLHNSSECQCIVHQVFGGLLQSEVTCNNCGNVSTAFDPILDISLDVKALGAKNPTLYDCFQKFTSPEKLGVNDYICTPCGKSNQEASKQLSIKNLPSVLISIQRFEHSTAQTTKIEIPIVVPLELDLTPFTSQSIYSAKTDSKKIKIKFNKNGSKVSSPLRVNKFLPSEILDGIPSFKYVLFGVVNHTGKMDTGHYTSNIYTRDEWFLFDDHNISVTTEKEVSNGNHYLLFYIKKTLEYSPTTAVENTIVPTQSESETED</sequence>
<dbReference type="Proteomes" id="UP001211065">
    <property type="component" value="Unassembled WGS sequence"/>
</dbReference>
<evidence type="ECO:0000256" key="3">
    <source>
        <dbReference type="ARBA" id="ARBA00022833"/>
    </source>
</evidence>
<organism evidence="8 9">
    <name type="scientific">Clydaea vesicula</name>
    <dbReference type="NCBI Taxonomy" id="447962"/>
    <lineage>
        <taxon>Eukaryota</taxon>
        <taxon>Fungi</taxon>
        <taxon>Fungi incertae sedis</taxon>
        <taxon>Chytridiomycota</taxon>
        <taxon>Chytridiomycota incertae sedis</taxon>
        <taxon>Chytridiomycetes</taxon>
        <taxon>Lobulomycetales</taxon>
        <taxon>Lobulomycetaceae</taxon>
        <taxon>Clydaea</taxon>
    </lineage>
</organism>
<evidence type="ECO:0000313" key="8">
    <source>
        <dbReference type="EMBL" id="KAJ3221835.1"/>
    </source>
</evidence>
<dbReference type="Pfam" id="PF02148">
    <property type="entry name" value="zf-UBP"/>
    <property type="match status" value="1"/>
</dbReference>
<dbReference type="PANTHER" id="PTHR24006:SF937">
    <property type="entry name" value="UBIQUITIN CARBOXYL-TERMINAL HYDROLASE"/>
    <property type="match status" value="1"/>
</dbReference>
<keyword evidence="2 4" id="KW-0863">Zinc-finger</keyword>
<dbReference type="GO" id="GO:0008270">
    <property type="term" value="F:zinc ion binding"/>
    <property type="evidence" value="ECO:0007669"/>
    <property type="project" value="UniProtKB-KW"/>
</dbReference>
<dbReference type="PROSITE" id="PS50271">
    <property type="entry name" value="ZF_UBP"/>
    <property type="match status" value="1"/>
</dbReference>
<evidence type="ECO:0000256" key="4">
    <source>
        <dbReference type="PROSITE-ProRule" id="PRU00502"/>
    </source>
</evidence>
<dbReference type="GO" id="GO:0006508">
    <property type="term" value="P:proteolysis"/>
    <property type="evidence" value="ECO:0007669"/>
    <property type="project" value="UniProtKB-KW"/>
</dbReference>
<protein>
    <recommendedName>
        <fullName evidence="5">Ubiquitin carboxyl-terminal hydrolase</fullName>
        <ecNumber evidence="5">3.4.19.12</ecNumber>
    </recommendedName>
</protein>
<dbReference type="SUPFAM" id="SSF57850">
    <property type="entry name" value="RING/U-box"/>
    <property type="match status" value="1"/>
</dbReference>
<keyword evidence="9" id="KW-1185">Reference proteome</keyword>